<dbReference type="EMBL" id="AACS02000005">
    <property type="protein sequence ID" value="EAU84496.1"/>
    <property type="molecule type" value="Genomic_DNA"/>
</dbReference>
<dbReference type="InterPro" id="IPR036291">
    <property type="entry name" value="NAD(P)-bd_dom_sf"/>
</dbReference>
<dbReference type="SUPFAM" id="SSF51735">
    <property type="entry name" value="NAD(P)-binding Rossmann-fold domains"/>
    <property type="match status" value="1"/>
</dbReference>
<dbReference type="PANTHER" id="PTHR43180:SF63">
    <property type="entry name" value="DEHYDROGENASE_REDUCTASE FAMILY PROTEIN, PUTATIVE (AFU_ORTHOLOGUE AFUA_6G03520)-RELATED"/>
    <property type="match status" value="1"/>
</dbReference>
<keyword evidence="2" id="KW-0560">Oxidoreductase</keyword>
<accession>A8NWF2</accession>
<keyword evidence="4" id="KW-1185">Reference proteome</keyword>
<dbReference type="PRINTS" id="PR00081">
    <property type="entry name" value="GDHRDH"/>
</dbReference>
<dbReference type="CDD" id="cd05233">
    <property type="entry name" value="SDR_c"/>
    <property type="match status" value="1"/>
</dbReference>
<dbReference type="eggNOG" id="KOG0725">
    <property type="taxonomic scope" value="Eukaryota"/>
</dbReference>
<evidence type="ECO:0000256" key="2">
    <source>
        <dbReference type="ARBA" id="ARBA00023002"/>
    </source>
</evidence>
<protein>
    <submittedName>
        <fullName evidence="3">Short-chain dehydrogenase</fullName>
    </submittedName>
</protein>
<dbReference type="OrthoDB" id="417891at2759"/>
<name>A8NWF2_COPC7</name>
<evidence type="ECO:0000313" key="4">
    <source>
        <dbReference type="Proteomes" id="UP000001861"/>
    </source>
</evidence>
<dbReference type="VEuPathDB" id="FungiDB:CC1G_00015"/>
<dbReference type="Pfam" id="PF13561">
    <property type="entry name" value="adh_short_C2"/>
    <property type="match status" value="1"/>
</dbReference>
<comment type="caution">
    <text evidence="3">The sequence shown here is derived from an EMBL/GenBank/DDBJ whole genome shotgun (WGS) entry which is preliminary data.</text>
</comment>
<dbReference type="OMA" id="YMTGTDF"/>
<dbReference type="InterPro" id="IPR002347">
    <property type="entry name" value="SDR_fam"/>
</dbReference>
<evidence type="ECO:0000256" key="1">
    <source>
        <dbReference type="ARBA" id="ARBA00006484"/>
    </source>
</evidence>
<comment type="similarity">
    <text evidence="1">Belongs to the short-chain dehydrogenases/reductases (SDR) family.</text>
</comment>
<proteinExistence type="inferred from homology"/>
<dbReference type="GO" id="GO:0016491">
    <property type="term" value="F:oxidoreductase activity"/>
    <property type="evidence" value="ECO:0007669"/>
    <property type="project" value="UniProtKB-KW"/>
</dbReference>
<dbReference type="GeneID" id="6013433"/>
<sequence>MPGRLQHKSAVITGAGSGIGLESSLLFAQEGANLILVDVNLPNAEKAASLISERFPNVKAIPFKADVSKESEVEAAIALAVKEFGRLDIMFNNAGIMHPEDDNALNTEERIWDLTMDINLKGVWWGCKHAILAMRKNPTDESKGLRVGGSIINTASFVAIMGAATPQLAYTASKGAVLAMTRELAMVHAREGIRLNSLCPGPLKTPLLMDFLNTDEKKQRRLVHLPMGRFGEAVELANAALFLASDESSYITGTDFKVDGGLSSAYVTALGEPALPPPASLVNAA</sequence>
<evidence type="ECO:0000313" key="3">
    <source>
        <dbReference type="EMBL" id="EAU84496.1"/>
    </source>
</evidence>
<dbReference type="AlphaFoldDB" id="A8NWF2"/>
<dbReference type="Gene3D" id="3.40.50.720">
    <property type="entry name" value="NAD(P)-binding Rossmann-like Domain"/>
    <property type="match status" value="1"/>
</dbReference>
<dbReference type="PRINTS" id="PR00080">
    <property type="entry name" value="SDRFAMILY"/>
</dbReference>
<dbReference type="InParanoid" id="A8NWF2"/>
<dbReference type="KEGG" id="cci:CC1G_00015"/>
<reference evidence="3 4" key="1">
    <citation type="journal article" date="2010" name="Proc. Natl. Acad. Sci. U.S.A.">
        <title>Insights into evolution of multicellular fungi from the assembled chromosomes of the mushroom Coprinopsis cinerea (Coprinus cinereus).</title>
        <authorList>
            <person name="Stajich J.E."/>
            <person name="Wilke S.K."/>
            <person name="Ahren D."/>
            <person name="Au C.H."/>
            <person name="Birren B.W."/>
            <person name="Borodovsky M."/>
            <person name="Burns C."/>
            <person name="Canback B."/>
            <person name="Casselton L.A."/>
            <person name="Cheng C.K."/>
            <person name="Deng J."/>
            <person name="Dietrich F.S."/>
            <person name="Fargo D.C."/>
            <person name="Farman M.L."/>
            <person name="Gathman A.C."/>
            <person name="Goldberg J."/>
            <person name="Guigo R."/>
            <person name="Hoegger P.J."/>
            <person name="Hooker J.B."/>
            <person name="Huggins A."/>
            <person name="James T.Y."/>
            <person name="Kamada T."/>
            <person name="Kilaru S."/>
            <person name="Kodira C."/>
            <person name="Kues U."/>
            <person name="Kupfer D."/>
            <person name="Kwan H.S."/>
            <person name="Lomsadze A."/>
            <person name="Li W."/>
            <person name="Lilly W.W."/>
            <person name="Ma L.J."/>
            <person name="Mackey A.J."/>
            <person name="Manning G."/>
            <person name="Martin F."/>
            <person name="Muraguchi H."/>
            <person name="Natvig D.O."/>
            <person name="Palmerini H."/>
            <person name="Ramesh M.A."/>
            <person name="Rehmeyer C.J."/>
            <person name="Roe B.A."/>
            <person name="Shenoy N."/>
            <person name="Stanke M."/>
            <person name="Ter-Hovhannisyan V."/>
            <person name="Tunlid A."/>
            <person name="Velagapudi R."/>
            <person name="Vision T.J."/>
            <person name="Zeng Q."/>
            <person name="Zolan M.E."/>
            <person name="Pukkila P.J."/>
        </authorList>
    </citation>
    <scope>NUCLEOTIDE SEQUENCE [LARGE SCALE GENOMIC DNA]</scope>
    <source>
        <strain evidence="4">Okayama-7 / 130 / ATCC MYA-4618 / FGSC 9003</strain>
    </source>
</reference>
<dbReference type="FunFam" id="3.40.50.720:FF:000084">
    <property type="entry name" value="Short-chain dehydrogenase reductase"/>
    <property type="match status" value="1"/>
</dbReference>
<dbReference type="Proteomes" id="UP000001861">
    <property type="component" value="Unassembled WGS sequence"/>
</dbReference>
<dbReference type="NCBIfam" id="NF005559">
    <property type="entry name" value="PRK07231.1"/>
    <property type="match status" value="1"/>
</dbReference>
<organism evidence="3 4">
    <name type="scientific">Coprinopsis cinerea (strain Okayama-7 / 130 / ATCC MYA-4618 / FGSC 9003)</name>
    <name type="common">Inky cap fungus</name>
    <name type="synonym">Hormographiella aspergillata</name>
    <dbReference type="NCBI Taxonomy" id="240176"/>
    <lineage>
        <taxon>Eukaryota</taxon>
        <taxon>Fungi</taxon>
        <taxon>Dikarya</taxon>
        <taxon>Basidiomycota</taxon>
        <taxon>Agaricomycotina</taxon>
        <taxon>Agaricomycetes</taxon>
        <taxon>Agaricomycetidae</taxon>
        <taxon>Agaricales</taxon>
        <taxon>Agaricineae</taxon>
        <taxon>Psathyrellaceae</taxon>
        <taxon>Coprinopsis</taxon>
    </lineage>
</organism>
<gene>
    <name evidence="3" type="ORF">CC1G_00015</name>
</gene>
<dbReference type="PANTHER" id="PTHR43180">
    <property type="entry name" value="3-OXOACYL-(ACYL-CARRIER-PROTEIN) REDUCTASE (AFU_ORTHOLOGUE AFUA_6G11210)"/>
    <property type="match status" value="1"/>
</dbReference>
<dbReference type="RefSeq" id="XP_001836879.1">
    <property type="nucleotide sequence ID" value="XM_001836827.2"/>
</dbReference>